<evidence type="ECO:0000313" key="3">
    <source>
        <dbReference type="Proteomes" id="UP001152049"/>
    </source>
</evidence>
<accession>A0A9W8VJ19</accession>
<dbReference type="EMBL" id="JAOQAZ010000004">
    <property type="protein sequence ID" value="KAJ4267486.1"/>
    <property type="molecule type" value="Genomic_DNA"/>
</dbReference>
<organism evidence="2 3">
    <name type="scientific">Fusarium torreyae</name>
    <dbReference type="NCBI Taxonomy" id="1237075"/>
    <lineage>
        <taxon>Eukaryota</taxon>
        <taxon>Fungi</taxon>
        <taxon>Dikarya</taxon>
        <taxon>Ascomycota</taxon>
        <taxon>Pezizomycotina</taxon>
        <taxon>Sordariomycetes</taxon>
        <taxon>Hypocreomycetidae</taxon>
        <taxon>Hypocreales</taxon>
        <taxon>Nectriaceae</taxon>
        <taxon>Fusarium</taxon>
    </lineage>
</organism>
<gene>
    <name evidence="2" type="ORF">NW762_003593</name>
</gene>
<protein>
    <submittedName>
        <fullName evidence="2">Uncharacterized protein</fullName>
    </submittedName>
</protein>
<feature type="region of interest" description="Disordered" evidence="1">
    <location>
        <begin position="1"/>
        <end position="31"/>
    </location>
</feature>
<feature type="compositionally biased region" description="Pro residues" evidence="1">
    <location>
        <begin position="16"/>
        <end position="29"/>
    </location>
</feature>
<comment type="caution">
    <text evidence="2">The sequence shown here is derived from an EMBL/GenBank/DDBJ whole genome shotgun (WGS) entry which is preliminary data.</text>
</comment>
<dbReference type="OrthoDB" id="5103494at2759"/>
<dbReference type="AlphaFoldDB" id="A0A9W8VJ19"/>
<keyword evidence="3" id="KW-1185">Reference proteome</keyword>
<sequence length="289" mass="32583">MAEQPIFIQGDGAPNPLNPPNPHAPPGEAPPDHITINQIRQDRQVQAGRPRNSRISRHTQLTVREKELLFDYMQSMAMTADPPFVITVPDWYRFLRGLTEGWSTTMKAPKTPKNITTRQFEHTHIEVGYLRENLPLTVAQKASGDVQRPERCAGAPAFFGLTLHYETGAVQWTWRDAKCSGLSPDYVVLNEGMTPVSIRADAMLNYDQHERVRVRNYNKELIIACARRTLKKWAQEGTGGNPETDIEDCTQDLQRLYLAGPSAQAESVRLTKAVASYMENYDGLGTFFL</sequence>
<proteinExistence type="predicted"/>
<reference evidence="2" key="1">
    <citation type="submission" date="2022-09" db="EMBL/GenBank/DDBJ databases">
        <title>Fusarium specimens isolated from Avocado Roots.</title>
        <authorList>
            <person name="Stajich J."/>
            <person name="Roper C."/>
            <person name="Heimlech-Rivalta G."/>
        </authorList>
    </citation>
    <scope>NUCLEOTIDE SEQUENCE</scope>
    <source>
        <strain evidence="2">CF00136</strain>
    </source>
</reference>
<evidence type="ECO:0000256" key="1">
    <source>
        <dbReference type="SAM" id="MobiDB-lite"/>
    </source>
</evidence>
<dbReference type="Proteomes" id="UP001152049">
    <property type="component" value="Unassembled WGS sequence"/>
</dbReference>
<evidence type="ECO:0000313" key="2">
    <source>
        <dbReference type="EMBL" id="KAJ4267486.1"/>
    </source>
</evidence>
<name>A0A9W8VJ19_9HYPO</name>